<evidence type="ECO:0000256" key="1">
    <source>
        <dbReference type="ARBA" id="ARBA00004141"/>
    </source>
</evidence>
<evidence type="ECO:0000256" key="2">
    <source>
        <dbReference type="ARBA" id="ARBA00022692"/>
    </source>
</evidence>
<evidence type="ECO:0000256" key="5">
    <source>
        <dbReference type="SAM" id="Phobius"/>
    </source>
</evidence>
<dbReference type="Pfam" id="PF01925">
    <property type="entry name" value="TauE"/>
    <property type="match status" value="1"/>
</dbReference>
<gene>
    <name evidence="6" type="ORF">MGWOODY_Mmi1054</name>
</gene>
<evidence type="ECO:0000313" key="6">
    <source>
        <dbReference type="EMBL" id="CUV08822.1"/>
    </source>
</evidence>
<comment type="subcellular location">
    <subcellularLocation>
        <location evidence="1">Membrane</location>
        <topology evidence="1">Multi-pass membrane protein</topology>
    </subcellularLocation>
</comment>
<organism evidence="6">
    <name type="scientific">hydrothermal vent metagenome</name>
    <dbReference type="NCBI Taxonomy" id="652676"/>
    <lineage>
        <taxon>unclassified sequences</taxon>
        <taxon>metagenomes</taxon>
        <taxon>ecological metagenomes</taxon>
    </lineage>
</organism>
<feature type="transmembrane region" description="Helical" evidence="5">
    <location>
        <begin position="171"/>
        <end position="193"/>
    </location>
</feature>
<feature type="transmembrane region" description="Helical" evidence="5">
    <location>
        <begin position="262"/>
        <end position="281"/>
    </location>
</feature>
<feature type="transmembrane region" description="Helical" evidence="5">
    <location>
        <begin position="6"/>
        <end position="25"/>
    </location>
</feature>
<keyword evidence="2 5" id="KW-0812">Transmembrane</keyword>
<name>A0A160VEW6_9ZZZZ</name>
<keyword evidence="4 5" id="KW-0472">Membrane</keyword>
<protein>
    <submittedName>
        <fullName evidence="6">Integral membrane protein</fullName>
    </submittedName>
</protein>
<feature type="transmembrane region" description="Helical" evidence="5">
    <location>
        <begin position="79"/>
        <end position="99"/>
    </location>
</feature>
<keyword evidence="3 5" id="KW-1133">Transmembrane helix</keyword>
<evidence type="ECO:0000256" key="4">
    <source>
        <dbReference type="ARBA" id="ARBA00023136"/>
    </source>
</evidence>
<reference evidence="6" key="1">
    <citation type="submission" date="2015-10" db="EMBL/GenBank/DDBJ databases">
        <authorList>
            <person name="Gilbert D.G."/>
        </authorList>
    </citation>
    <scope>NUCLEOTIDE SEQUENCE</scope>
</reference>
<feature type="transmembrane region" description="Helical" evidence="5">
    <location>
        <begin position="238"/>
        <end position="256"/>
    </location>
</feature>
<dbReference type="InterPro" id="IPR002781">
    <property type="entry name" value="TM_pro_TauE-like"/>
</dbReference>
<dbReference type="GO" id="GO:0016020">
    <property type="term" value="C:membrane"/>
    <property type="evidence" value="ECO:0007669"/>
    <property type="project" value="UniProtKB-SubCell"/>
</dbReference>
<dbReference type="AlphaFoldDB" id="A0A160VEW6"/>
<feature type="transmembrane region" description="Helical" evidence="5">
    <location>
        <begin position="106"/>
        <end position="125"/>
    </location>
</feature>
<feature type="transmembrane region" description="Helical" evidence="5">
    <location>
        <begin position="199"/>
        <end position="226"/>
    </location>
</feature>
<dbReference type="EMBL" id="FAXC01000129">
    <property type="protein sequence ID" value="CUV08822.1"/>
    <property type="molecule type" value="Genomic_DNA"/>
</dbReference>
<feature type="transmembrane region" description="Helical" evidence="5">
    <location>
        <begin position="37"/>
        <end position="59"/>
    </location>
</feature>
<accession>A0A160VEW6</accession>
<feature type="transmembrane region" description="Helical" evidence="5">
    <location>
        <begin position="131"/>
        <end position="150"/>
    </location>
</feature>
<dbReference type="PANTHER" id="PTHR43483:SF3">
    <property type="entry name" value="MEMBRANE TRANSPORTER PROTEIN HI_0806-RELATED"/>
    <property type="match status" value="1"/>
</dbReference>
<evidence type="ECO:0000256" key="3">
    <source>
        <dbReference type="ARBA" id="ARBA00022989"/>
    </source>
</evidence>
<dbReference type="PANTHER" id="PTHR43483">
    <property type="entry name" value="MEMBRANE TRANSPORTER PROTEIN HI_0806-RELATED"/>
    <property type="match status" value="1"/>
</dbReference>
<proteinExistence type="predicted"/>
<sequence length="292" mass="31531">MILTLITSLSILTLIFSAFFFKDLINHKEDFEKQTSYLTTSVIGFITNFFDTLGIGSFAPLTALLRGLKQIQDKVLPGTLNVSVTIPVMIEAFVFIRIIEVEKITLFTMVVAATIGSAFGATIVSKLSEKIIQRIMGIALMITAFLMLSGQMGWIKELGVGTAIGLEGIKLMIAVLVNVALGAFQASGVGMYAPSMALVYVLGMSPAVSFPIMMASSAFALPSASIRYVKEKTYNRKAALAITISGIFGVLIAAFIVKSLPLYILTWLVIVVIIYTSITLIKSGFLTKPTMN</sequence>